<feature type="compositionally biased region" description="Polar residues" evidence="5">
    <location>
        <begin position="229"/>
        <end position="240"/>
    </location>
</feature>
<dbReference type="RefSeq" id="XP_013386771.1">
    <property type="nucleotide sequence ID" value="XM_013531317.1"/>
</dbReference>
<gene>
    <name evidence="8 9" type="primary">LOC106156196</name>
    <name evidence="10" type="synonym">LOC106166841</name>
</gene>
<dbReference type="AlphaFoldDB" id="A0A1S3HMP1"/>
<dbReference type="Gene3D" id="1.10.418.10">
    <property type="entry name" value="Calponin-like domain"/>
    <property type="match status" value="1"/>
</dbReference>
<dbReference type="RefSeq" id="XP_013400956.1">
    <property type="nucleotide sequence ID" value="XM_013545502.1"/>
</dbReference>
<dbReference type="KEGG" id="lak:106166841"/>
<dbReference type="InterPro" id="IPR036872">
    <property type="entry name" value="CH_dom_sf"/>
</dbReference>
<reference evidence="8 9" key="1">
    <citation type="submission" date="2025-04" db="UniProtKB">
        <authorList>
            <consortium name="RefSeq"/>
        </authorList>
    </citation>
    <scope>IDENTIFICATION</scope>
    <source>
        <tissue evidence="8 9">Gonads</tissue>
    </source>
</reference>
<feature type="domain" description="CH-like" evidence="6">
    <location>
        <begin position="8"/>
        <end position="103"/>
    </location>
</feature>
<evidence type="ECO:0000259" key="6">
    <source>
        <dbReference type="Pfam" id="PF06294"/>
    </source>
</evidence>
<feature type="region of interest" description="Disordered" evidence="5">
    <location>
        <begin position="173"/>
        <end position="266"/>
    </location>
</feature>
<evidence type="ECO:0000256" key="4">
    <source>
        <dbReference type="ARBA" id="ARBA00071322"/>
    </source>
</evidence>
<dbReference type="GO" id="GO:0051493">
    <property type="term" value="P:regulation of cytoskeleton organization"/>
    <property type="evidence" value="ECO:0007669"/>
    <property type="project" value="TreeGrafter"/>
</dbReference>
<dbReference type="OMA" id="CIYYPWD"/>
<accession>A0A1S3HMP1</accession>
<dbReference type="GO" id="GO:0005634">
    <property type="term" value="C:nucleus"/>
    <property type="evidence" value="ECO:0007669"/>
    <property type="project" value="UniProtKB-SubCell"/>
</dbReference>
<evidence type="ECO:0000313" key="10">
    <source>
        <dbReference type="RefSeq" id="XP_013400956.1"/>
    </source>
</evidence>
<evidence type="ECO:0000256" key="2">
    <source>
        <dbReference type="ARBA" id="ARBA00023242"/>
    </source>
</evidence>
<feature type="compositionally biased region" description="Basic and acidic residues" evidence="5">
    <location>
        <begin position="173"/>
        <end position="185"/>
    </location>
</feature>
<protein>
    <recommendedName>
        <fullName evidence="4">Spermatogenesis-associated protein 4</fullName>
    </recommendedName>
</protein>
<dbReference type="Pfam" id="PF06294">
    <property type="entry name" value="CH_2"/>
    <property type="match status" value="1"/>
</dbReference>
<comment type="function">
    <text evidence="3">May play a role in apoptosis regulation.</text>
</comment>
<evidence type="ECO:0000313" key="8">
    <source>
        <dbReference type="RefSeq" id="XP_013386771.1"/>
    </source>
</evidence>
<evidence type="ECO:0000256" key="1">
    <source>
        <dbReference type="ARBA" id="ARBA00004123"/>
    </source>
</evidence>
<name>A0A1S3HMP1_LINAN</name>
<dbReference type="STRING" id="7574.A0A1S3HMP1"/>
<dbReference type="OrthoDB" id="62528at2759"/>
<dbReference type="PANTHER" id="PTHR12509">
    <property type="entry name" value="SPERMATOGENESIS-ASSOCIATED 4-RELATED"/>
    <property type="match status" value="1"/>
</dbReference>
<evidence type="ECO:0000313" key="7">
    <source>
        <dbReference type="Proteomes" id="UP000085678"/>
    </source>
</evidence>
<dbReference type="PANTHER" id="PTHR12509:SF8">
    <property type="entry name" value="SPERMATOGENESIS-ASSOCIATED PROTEIN 4"/>
    <property type="match status" value="1"/>
</dbReference>
<organism evidence="7 8">
    <name type="scientific">Lingula anatina</name>
    <name type="common">Brachiopod</name>
    <name type="synonym">Lingula unguis</name>
    <dbReference type="NCBI Taxonomy" id="7574"/>
    <lineage>
        <taxon>Eukaryota</taxon>
        <taxon>Metazoa</taxon>
        <taxon>Spiralia</taxon>
        <taxon>Lophotrochozoa</taxon>
        <taxon>Brachiopoda</taxon>
        <taxon>Linguliformea</taxon>
        <taxon>Lingulata</taxon>
        <taxon>Lingulida</taxon>
        <taxon>Linguloidea</taxon>
        <taxon>Lingulidae</taxon>
        <taxon>Lingula</taxon>
    </lineage>
</organism>
<dbReference type="GeneID" id="106156196"/>
<evidence type="ECO:0000256" key="5">
    <source>
        <dbReference type="SAM" id="MobiDB-lite"/>
    </source>
</evidence>
<proteinExistence type="predicted"/>
<evidence type="ECO:0000256" key="3">
    <source>
        <dbReference type="ARBA" id="ARBA00058372"/>
    </source>
</evidence>
<dbReference type="RefSeq" id="XP_013386773.1">
    <property type="nucleotide sequence ID" value="XM_013531319.1"/>
</dbReference>
<dbReference type="InterPro" id="IPR052111">
    <property type="entry name" value="Spermatogenesis_Ciliary_MAP"/>
</dbReference>
<comment type="subcellular location">
    <subcellularLocation>
        <location evidence="1">Nucleus</location>
    </subcellularLocation>
</comment>
<dbReference type="InterPro" id="IPR010441">
    <property type="entry name" value="CH_2"/>
</dbReference>
<dbReference type="GO" id="GO:0008017">
    <property type="term" value="F:microtubule binding"/>
    <property type="evidence" value="ECO:0007669"/>
    <property type="project" value="TreeGrafter"/>
</dbReference>
<dbReference type="KEGG" id="lak:106156196"/>
<evidence type="ECO:0000313" key="9">
    <source>
        <dbReference type="RefSeq" id="XP_013386773.1"/>
    </source>
</evidence>
<dbReference type="Proteomes" id="UP000085678">
    <property type="component" value="Unplaced"/>
</dbReference>
<keyword evidence="2" id="KW-0539">Nucleus</keyword>
<dbReference type="GeneID" id="106166841"/>
<dbReference type="FunFam" id="1.10.418.10:FF:000061">
    <property type="entry name" value="Spermatogenesis associated 4"/>
    <property type="match status" value="1"/>
</dbReference>
<dbReference type="GO" id="GO:0005930">
    <property type="term" value="C:axoneme"/>
    <property type="evidence" value="ECO:0007669"/>
    <property type="project" value="TreeGrafter"/>
</dbReference>
<keyword evidence="7" id="KW-1185">Reference proteome</keyword>
<sequence>MAGLAREVVRWLQSLDLTWQVKTPKWDLSNGYLIAEIFSWYYPQEITMHSFNNGTSLDMKLLNWHVLKNFFKRHKFAIPEEYVEGTIHCKEGAAKLLIESIYEILTNRQVRRLPSEYEIDFTDRQYQEKLPMHARSTASQAVKNNLRITELMADNSFILGQQKAQEIIGSHVEHRRQERLEDPRRFGIKPTLGERSPRRPPPPLHGNTEFSELERGIMHSKKHSAASKGSNVSASPSRVPTVQFKEVEVKQLGRPTPQFRPALSAQ</sequence>